<comment type="caution">
    <text evidence="1">The sequence shown here is derived from an EMBL/GenBank/DDBJ whole genome shotgun (WGS) entry which is preliminary data.</text>
</comment>
<accession>A0ABT3C8S0</accession>
<dbReference type="InterPro" id="IPR010310">
    <property type="entry name" value="T7SS_ESAT-6-like"/>
</dbReference>
<proteinExistence type="predicted"/>
<dbReference type="Gene3D" id="1.10.287.1060">
    <property type="entry name" value="ESAT-6-like"/>
    <property type="match status" value="1"/>
</dbReference>
<organism evidence="1 2">
    <name type="scientific">Mycolicibacterium komossense</name>
    <dbReference type="NCBI Taxonomy" id="1779"/>
    <lineage>
        <taxon>Bacteria</taxon>
        <taxon>Bacillati</taxon>
        <taxon>Actinomycetota</taxon>
        <taxon>Actinomycetes</taxon>
        <taxon>Mycobacteriales</taxon>
        <taxon>Mycobacteriaceae</taxon>
        <taxon>Mycolicibacterium</taxon>
    </lineage>
</organism>
<sequence length="111" mass="11772">MADKLFVDPEGLRTSAVQVQSHSDDLAIGHTTANTRVSSASGGWSGQSAQSLNAWATKLKTQSAALVTKIDNHSRQMHTAVHTFTSTEEQRANELTKIGQVADAVQPPSSA</sequence>
<protein>
    <submittedName>
        <fullName evidence="1">WXG100 family type VII secretion target</fullName>
    </submittedName>
</protein>
<evidence type="ECO:0000313" key="2">
    <source>
        <dbReference type="Proteomes" id="UP001526201"/>
    </source>
</evidence>
<dbReference type="Pfam" id="PF06013">
    <property type="entry name" value="WXG100"/>
    <property type="match status" value="1"/>
</dbReference>
<dbReference type="SUPFAM" id="SSF140453">
    <property type="entry name" value="EsxAB dimer-like"/>
    <property type="match status" value="1"/>
</dbReference>
<keyword evidence="2" id="KW-1185">Reference proteome</keyword>
<dbReference type="InterPro" id="IPR036689">
    <property type="entry name" value="ESAT-6-like_sf"/>
</dbReference>
<gene>
    <name evidence="1" type="ORF">H7J73_07520</name>
</gene>
<dbReference type="EMBL" id="JACKTY010000020">
    <property type="protein sequence ID" value="MCV7225880.1"/>
    <property type="molecule type" value="Genomic_DNA"/>
</dbReference>
<name>A0ABT3C8S0_9MYCO</name>
<reference evidence="1 2" key="1">
    <citation type="journal article" date="2022" name="BMC Genomics">
        <title>Comparative genome analysis of mycobacteria focusing on tRNA and non-coding RNA.</title>
        <authorList>
            <person name="Behra P.R.K."/>
            <person name="Pettersson B.M.F."/>
            <person name="Ramesh M."/>
            <person name="Das S."/>
            <person name="Dasgupta S."/>
            <person name="Kirsebom L.A."/>
        </authorList>
    </citation>
    <scope>NUCLEOTIDE SEQUENCE [LARGE SCALE GENOMIC DNA]</scope>
    <source>
        <strain evidence="1 2">DSM 44078</strain>
    </source>
</reference>
<dbReference type="RefSeq" id="WP_264066723.1">
    <property type="nucleotide sequence ID" value="NZ_JACKTY010000020.1"/>
</dbReference>
<evidence type="ECO:0000313" key="1">
    <source>
        <dbReference type="EMBL" id="MCV7225880.1"/>
    </source>
</evidence>
<dbReference type="Proteomes" id="UP001526201">
    <property type="component" value="Unassembled WGS sequence"/>
</dbReference>